<gene>
    <name evidence="1" type="ORF">CCMA1212_009109</name>
</gene>
<comment type="caution">
    <text evidence="1">The sequence shown here is derived from an EMBL/GenBank/DDBJ whole genome shotgun (WGS) entry which is preliminary data.</text>
</comment>
<proteinExistence type="predicted"/>
<dbReference type="Proteomes" id="UP001642720">
    <property type="component" value="Unassembled WGS sequence"/>
</dbReference>
<name>A0ABY2GV12_9HYPO</name>
<sequence>MVRAHLFTYEGGGNLRQNLAVQPCRYQELEKRRTSRPASRWRHCIYRQPSRRIHRDTRRYEWRDDIFGPSLQMRGIILLRLPPRSRSVP</sequence>
<evidence type="ECO:0000313" key="2">
    <source>
        <dbReference type="Proteomes" id="UP001642720"/>
    </source>
</evidence>
<reference evidence="1 2" key="1">
    <citation type="submission" date="2018-01" db="EMBL/GenBank/DDBJ databases">
        <title>Genome characterization of the sugarcane-associated fungus Trichoderma ghanense CCMA-1212 and their application in lignocelulose bioconversion.</title>
        <authorList>
            <person name="Steindorff A.S."/>
            <person name="Mendes T.D."/>
            <person name="Vilela E.S.D."/>
            <person name="Rodrigues D.S."/>
            <person name="Formighieri E.F."/>
            <person name="Melo I.S."/>
            <person name="Favaro L.C.L."/>
        </authorList>
    </citation>
    <scope>NUCLEOTIDE SEQUENCE [LARGE SCALE GENOMIC DNA]</scope>
    <source>
        <strain evidence="1 2">CCMA-1212</strain>
    </source>
</reference>
<organism evidence="1 2">
    <name type="scientific">Trichoderma ghanense</name>
    <dbReference type="NCBI Taxonomy" id="65468"/>
    <lineage>
        <taxon>Eukaryota</taxon>
        <taxon>Fungi</taxon>
        <taxon>Dikarya</taxon>
        <taxon>Ascomycota</taxon>
        <taxon>Pezizomycotina</taxon>
        <taxon>Sordariomycetes</taxon>
        <taxon>Hypocreomycetidae</taxon>
        <taxon>Hypocreales</taxon>
        <taxon>Hypocreaceae</taxon>
        <taxon>Trichoderma</taxon>
    </lineage>
</organism>
<dbReference type="EMBL" id="PPTA01000016">
    <property type="protein sequence ID" value="TFA99064.1"/>
    <property type="molecule type" value="Genomic_DNA"/>
</dbReference>
<keyword evidence="2" id="KW-1185">Reference proteome</keyword>
<dbReference type="RefSeq" id="XP_073555266.1">
    <property type="nucleotide sequence ID" value="XM_073706209.1"/>
</dbReference>
<evidence type="ECO:0000313" key="1">
    <source>
        <dbReference type="EMBL" id="TFA99064.1"/>
    </source>
</evidence>
<dbReference type="GeneID" id="300580659"/>
<protein>
    <submittedName>
        <fullName evidence="1">Uncharacterized protein</fullName>
    </submittedName>
</protein>
<accession>A0ABY2GV12</accession>